<accession>A0A852U2K4</accession>
<evidence type="ECO:0000313" key="5">
    <source>
        <dbReference type="Proteomes" id="UP000589036"/>
    </source>
</evidence>
<dbReference type="EMBL" id="JACCCC010000001">
    <property type="protein sequence ID" value="NYE49827.1"/>
    <property type="molecule type" value="Genomic_DNA"/>
</dbReference>
<dbReference type="RefSeq" id="WP_312863315.1">
    <property type="nucleotide sequence ID" value="NZ_BAAAYY010000035.1"/>
</dbReference>
<evidence type="ECO:0000259" key="3">
    <source>
        <dbReference type="Pfam" id="PF08044"/>
    </source>
</evidence>
<keyword evidence="2" id="KW-0472">Membrane</keyword>
<evidence type="ECO:0000256" key="2">
    <source>
        <dbReference type="SAM" id="Phobius"/>
    </source>
</evidence>
<gene>
    <name evidence="4" type="ORF">HDA32_004947</name>
</gene>
<dbReference type="InterPro" id="IPR012551">
    <property type="entry name" value="DUF1707_SHOCT-like"/>
</dbReference>
<evidence type="ECO:0000313" key="4">
    <source>
        <dbReference type="EMBL" id="NYE49827.1"/>
    </source>
</evidence>
<dbReference type="Pfam" id="PF08044">
    <property type="entry name" value="DUF1707"/>
    <property type="match status" value="1"/>
</dbReference>
<sequence>MTVSEFSPEVRASDADRDRVAKLLQDHFAHGRLDSDEFNGRLETAYHARTLAELSRLTEDLPERDLADLPRPAARRPERGGSGGMLSDPALLIPWLVWGCANTLCLAIWLVLFLSGGGTSYPWFLWVAGPWGIVLLFITIGVVAIRRGDSRA</sequence>
<feature type="transmembrane region" description="Helical" evidence="2">
    <location>
        <begin position="123"/>
        <end position="145"/>
    </location>
</feature>
<dbReference type="Proteomes" id="UP000589036">
    <property type="component" value="Unassembled WGS sequence"/>
</dbReference>
<dbReference type="PANTHER" id="PTHR40763">
    <property type="entry name" value="MEMBRANE PROTEIN-RELATED"/>
    <property type="match status" value="1"/>
</dbReference>
<evidence type="ECO:0000256" key="1">
    <source>
        <dbReference type="SAM" id="MobiDB-lite"/>
    </source>
</evidence>
<feature type="transmembrane region" description="Helical" evidence="2">
    <location>
        <begin position="95"/>
        <end position="117"/>
    </location>
</feature>
<keyword evidence="2" id="KW-1133">Transmembrane helix</keyword>
<dbReference type="PANTHER" id="PTHR40763:SF4">
    <property type="entry name" value="DUF1707 DOMAIN-CONTAINING PROTEIN"/>
    <property type="match status" value="1"/>
</dbReference>
<keyword evidence="5" id="KW-1185">Reference proteome</keyword>
<comment type="caution">
    <text evidence="4">The sequence shown here is derived from an EMBL/GenBank/DDBJ whole genome shotgun (WGS) entry which is preliminary data.</text>
</comment>
<protein>
    <recommendedName>
        <fullName evidence="3">DUF1707 domain-containing protein</fullName>
    </recommendedName>
</protein>
<proteinExistence type="predicted"/>
<name>A0A852U2K4_9ACTN</name>
<organism evidence="4 5">
    <name type="scientific">Spinactinospora alkalitolerans</name>
    <dbReference type="NCBI Taxonomy" id="687207"/>
    <lineage>
        <taxon>Bacteria</taxon>
        <taxon>Bacillati</taxon>
        <taxon>Actinomycetota</taxon>
        <taxon>Actinomycetes</taxon>
        <taxon>Streptosporangiales</taxon>
        <taxon>Nocardiopsidaceae</taxon>
        <taxon>Spinactinospora</taxon>
    </lineage>
</organism>
<reference evidence="4 5" key="1">
    <citation type="submission" date="2020-07" db="EMBL/GenBank/DDBJ databases">
        <title>Sequencing the genomes of 1000 actinobacteria strains.</title>
        <authorList>
            <person name="Klenk H.-P."/>
        </authorList>
    </citation>
    <scope>NUCLEOTIDE SEQUENCE [LARGE SCALE GENOMIC DNA]</scope>
    <source>
        <strain evidence="4 5">CXB654</strain>
    </source>
</reference>
<keyword evidence="2" id="KW-0812">Transmembrane</keyword>
<dbReference type="AlphaFoldDB" id="A0A852U2K4"/>
<feature type="domain" description="DUF1707" evidence="3">
    <location>
        <begin position="10"/>
        <end position="62"/>
    </location>
</feature>
<feature type="region of interest" description="Disordered" evidence="1">
    <location>
        <begin position="63"/>
        <end position="82"/>
    </location>
</feature>